<dbReference type="Pfam" id="PF12796">
    <property type="entry name" value="Ank_2"/>
    <property type="match status" value="3"/>
</dbReference>
<feature type="repeat" description="ANK" evidence="3">
    <location>
        <begin position="214"/>
        <end position="246"/>
    </location>
</feature>
<dbReference type="HOGENOM" id="CLU_000134_18_0_1"/>
<evidence type="ECO:0000256" key="2">
    <source>
        <dbReference type="ARBA" id="ARBA00023043"/>
    </source>
</evidence>
<dbReference type="AlphaFoldDB" id="A0A067MQT1"/>
<dbReference type="STRING" id="930990.A0A067MQT1"/>
<feature type="repeat" description="ANK" evidence="3">
    <location>
        <begin position="37"/>
        <end position="74"/>
    </location>
</feature>
<evidence type="ECO:0000313" key="5">
    <source>
        <dbReference type="Proteomes" id="UP000027195"/>
    </source>
</evidence>
<reference evidence="5" key="1">
    <citation type="journal article" date="2014" name="Proc. Natl. Acad. Sci. U.S.A.">
        <title>Extensive sampling of basidiomycete genomes demonstrates inadequacy of the white-rot/brown-rot paradigm for wood decay fungi.</title>
        <authorList>
            <person name="Riley R."/>
            <person name="Salamov A.A."/>
            <person name="Brown D.W."/>
            <person name="Nagy L.G."/>
            <person name="Floudas D."/>
            <person name="Held B.W."/>
            <person name="Levasseur A."/>
            <person name="Lombard V."/>
            <person name="Morin E."/>
            <person name="Otillar R."/>
            <person name="Lindquist E.A."/>
            <person name="Sun H."/>
            <person name="LaButti K.M."/>
            <person name="Schmutz J."/>
            <person name="Jabbour D."/>
            <person name="Luo H."/>
            <person name="Baker S.E."/>
            <person name="Pisabarro A.G."/>
            <person name="Walton J.D."/>
            <person name="Blanchette R.A."/>
            <person name="Henrissat B."/>
            <person name="Martin F."/>
            <person name="Cullen D."/>
            <person name="Hibbett D.S."/>
            <person name="Grigoriev I.V."/>
        </authorList>
    </citation>
    <scope>NUCLEOTIDE SEQUENCE [LARGE SCALE GENOMIC DNA]</scope>
    <source>
        <strain evidence="5">FD-172 SS1</strain>
    </source>
</reference>
<dbReference type="PROSITE" id="PS50297">
    <property type="entry name" value="ANK_REP_REGION"/>
    <property type="match status" value="6"/>
</dbReference>
<accession>A0A067MQT1</accession>
<dbReference type="InterPro" id="IPR036770">
    <property type="entry name" value="Ankyrin_rpt-contain_sf"/>
</dbReference>
<sequence>SAWQGQTRLHQAAQEGDLPRVELLLRFGANVHATDSGGNHPMHLASSWMEGETIKVEILKALLTAGANVNAQNDNGDTPLSLAYRNNLPFCARALIHVGADPRALGQDGAPTLTFVVGLLRSTDGASVVAKALATGIDINATDEDDHTLLDRAAFCGSPPAVTALLRAGADAGVETRYPPLCSAAALMHQEGGAEAVRALVEAGADIHVESVDHGWAPLCHAVVANSPAAVRLLLQLGADPDGRNNDRATIHVAAWYQESDDDCREMVCILLQAGADIRLQAKDLGGTALHYASGRGFISTVQLLLASGADPHARDTDGWTALHYAVESGDCSAEVILALLEAGADINARNHGGPTPLHRASRRYRPPSITQLLLESGASPH</sequence>
<protein>
    <submittedName>
        <fullName evidence="4">Uncharacterized protein</fullName>
    </submittedName>
</protein>
<feature type="repeat" description="ANK" evidence="3">
    <location>
        <begin position="353"/>
        <end position="382"/>
    </location>
</feature>
<name>A0A067MQT1_BOTB1</name>
<dbReference type="Pfam" id="PF00023">
    <property type="entry name" value="Ank"/>
    <property type="match status" value="1"/>
</dbReference>
<organism evidence="4 5">
    <name type="scientific">Botryobasidium botryosum (strain FD-172 SS1)</name>
    <dbReference type="NCBI Taxonomy" id="930990"/>
    <lineage>
        <taxon>Eukaryota</taxon>
        <taxon>Fungi</taxon>
        <taxon>Dikarya</taxon>
        <taxon>Basidiomycota</taxon>
        <taxon>Agaricomycotina</taxon>
        <taxon>Agaricomycetes</taxon>
        <taxon>Cantharellales</taxon>
        <taxon>Botryobasidiaceae</taxon>
        <taxon>Botryobasidium</taxon>
    </lineage>
</organism>
<evidence type="ECO:0000256" key="1">
    <source>
        <dbReference type="ARBA" id="ARBA00022737"/>
    </source>
</evidence>
<gene>
    <name evidence="4" type="ORF">BOTBODRAFT_81080</name>
</gene>
<keyword evidence="1" id="KW-0677">Repeat</keyword>
<dbReference type="PRINTS" id="PR01415">
    <property type="entry name" value="ANKYRIN"/>
</dbReference>
<feature type="repeat" description="ANK" evidence="3">
    <location>
        <begin position="285"/>
        <end position="317"/>
    </location>
</feature>
<feature type="repeat" description="ANK" evidence="3">
    <location>
        <begin position="318"/>
        <end position="352"/>
    </location>
</feature>
<dbReference type="InterPro" id="IPR002110">
    <property type="entry name" value="Ankyrin_rpt"/>
</dbReference>
<dbReference type="Gene3D" id="1.25.40.20">
    <property type="entry name" value="Ankyrin repeat-containing domain"/>
    <property type="match status" value="4"/>
</dbReference>
<feature type="repeat" description="ANK" evidence="3">
    <location>
        <begin position="4"/>
        <end position="36"/>
    </location>
</feature>
<evidence type="ECO:0000256" key="3">
    <source>
        <dbReference type="PROSITE-ProRule" id="PRU00023"/>
    </source>
</evidence>
<dbReference type="PROSITE" id="PS50088">
    <property type="entry name" value="ANK_REPEAT"/>
    <property type="match status" value="6"/>
</dbReference>
<dbReference type="PANTHER" id="PTHR24198">
    <property type="entry name" value="ANKYRIN REPEAT AND PROTEIN KINASE DOMAIN-CONTAINING PROTEIN"/>
    <property type="match status" value="1"/>
</dbReference>
<feature type="non-terminal residue" evidence="4">
    <location>
        <position position="382"/>
    </location>
</feature>
<keyword evidence="2 3" id="KW-0040">ANK repeat</keyword>
<evidence type="ECO:0000313" key="4">
    <source>
        <dbReference type="EMBL" id="KDQ13936.1"/>
    </source>
</evidence>
<dbReference type="Proteomes" id="UP000027195">
    <property type="component" value="Unassembled WGS sequence"/>
</dbReference>
<proteinExistence type="predicted"/>
<dbReference type="SUPFAM" id="SSF48403">
    <property type="entry name" value="Ankyrin repeat"/>
    <property type="match status" value="2"/>
</dbReference>
<dbReference type="EMBL" id="KL198040">
    <property type="protein sequence ID" value="KDQ13936.1"/>
    <property type="molecule type" value="Genomic_DNA"/>
</dbReference>
<dbReference type="OrthoDB" id="194358at2759"/>
<keyword evidence="5" id="KW-1185">Reference proteome</keyword>
<dbReference type="SMART" id="SM00248">
    <property type="entry name" value="ANK"/>
    <property type="match status" value="10"/>
</dbReference>
<dbReference type="InParanoid" id="A0A067MQT1"/>
<feature type="non-terminal residue" evidence="4">
    <location>
        <position position="1"/>
    </location>
</feature>
<dbReference type="PANTHER" id="PTHR24198:SF165">
    <property type="entry name" value="ANKYRIN REPEAT-CONTAINING PROTEIN-RELATED"/>
    <property type="match status" value="1"/>
</dbReference>